<evidence type="ECO:0000256" key="1">
    <source>
        <dbReference type="ARBA" id="ARBA00004123"/>
    </source>
</evidence>
<feature type="compositionally biased region" description="Polar residues" evidence="7">
    <location>
        <begin position="33"/>
        <end position="48"/>
    </location>
</feature>
<accession>A0A915EEF3</accession>
<evidence type="ECO:0000256" key="5">
    <source>
        <dbReference type="PROSITE-ProRule" id="PRU00108"/>
    </source>
</evidence>
<keyword evidence="2 5" id="KW-0238">DNA-binding</keyword>
<proteinExistence type="predicted"/>
<evidence type="ECO:0000313" key="9">
    <source>
        <dbReference type="Proteomes" id="UP000887574"/>
    </source>
</evidence>
<evidence type="ECO:0000259" key="8">
    <source>
        <dbReference type="PROSITE" id="PS50071"/>
    </source>
</evidence>
<dbReference type="PROSITE" id="PS50071">
    <property type="entry name" value="HOMEOBOX_2"/>
    <property type="match status" value="1"/>
</dbReference>
<feature type="DNA-binding region" description="Homeobox" evidence="5">
    <location>
        <begin position="3"/>
        <end position="24"/>
    </location>
</feature>
<dbReference type="CDD" id="cd00086">
    <property type="entry name" value="homeodomain"/>
    <property type="match status" value="1"/>
</dbReference>
<feature type="compositionally biased region" description="Low complexity" evidence="7">
    <location>
        <begin position="49"/>
        <end position="63"/>
    </location>
</feature>
<evidence type="ECO:0000313" key="10">
    <source>
        <dbReference type="WBParaSite" id="jg5236.1"/>
    </source>
</evidence>
<keyword evidence="9" id="KW-1185">Reference proteome</keyword>
<dbReference type="GO" id="GO:0009893">
    <property type="term" value="P:positive regulation of metabolic process"/>
    <property type="evidence" value="ECO:0007669"/>
    <property type="project" value="UniProtKB-ARBA"/>
</dbReference>
<protein>
    <submittedName>
        <fullName evidence="10">Homeobox domain-containing protein</fullName>
    </submittedName>
</protein>
<evidence type="ECO:0000256" key="2">
    <source>
        <dbReference type="ARBA" id="ARBA00023125"/>
    </source>
</evidence>
<comment type="subcellular location">
    <subcellularLocation>
        <location evidence="1 5 6">Nucleus</location>
    </subcellularLocation>
</comment>
<dbReference type="Proteomes" id="UP000887574">
    <property type="component" value="Unplaced"/>
</dbReference>
<dbReference type="SUPFAM" id="SSF46689">
    <property type="entry name" value="Homeodomain-like"/>
    <property type="match status" value="1"/>
</dbReference>
<dbReference type="GO" id="GO:0000981">
    <property type="term" value="F:DNA-binding transcription factor activity, RNA polymerase II-specific"/>
    <property type="evidence" value="ECO:0007669"/>
    <property type="project" value="TreeGrafter"/>
</dbReference>
<dbReference type="Pfam" id="PF00046">
    <property type="entry name" value="Homeodomain"/>
    <property type="match status" value="1"/>
</dbReference>
<dbReference type="AlphaFoldDB" id="A0A915EEF3"/>
<name>A0A915EEF3_9BILA</name>
<dbReference type="GO" id="GO:0000978">
    <property type="term" value="F:RNA polymerase II cis-regulatory region sequence-specific DNA binding"/>
    <property type="evidence" value="ECO:0007669"/>
    <property type="project" value="TreeGrafter"/>
</dbReference>
<evidence type="ECO:0000256" key="7">
    <source>
        <dbReference type="SAM" id="MobiDB-lite"/>
    </source>
</evidence>
<dbReference type="PANTHER" id="PTHR45664">
    <property type="entry name" value="PROTEIN ZERKNUELLT 1-RELATED"/>
    <property type="match status" value="1"/>
</dbReference>
<evidence type="ECO:0000256" key="3">
    <source>
        <dbReference type="ARBA" id="ARBA00023155"/>
    </source>
</evidence>
<dbReference type="InterPro" id="IPR001356">
    <property type="entry name" value="HD"/>
</dbReference>
<feature type="region of interest" description="Disordered" evidence="7">
    <location>
        <begin position="24"/>
        <end position="63"/>
    </location>
</feature>
<dbReference type="InterPro" id="IPR009057">
    <property type="entry name" value="Homeodomain-like_sf"/>
</dbReference>
<dbReference type="PANTHER" id="PTHR45664:SF12">
    <property type="entry name" value="PANCREAS_DUODENUM HOMEOBOX PROTEIN 1"/>
    <property type="match status" value="1"/>
</dbReference>
<dbReference type="Gene3D" id="1.10.10.60">
    <property type="entry name" value="Homeodomain-like"/>
    <property type="match status" value="1"/>
</dbReference>
<feature type="domain" description="Homeobox" evidence="8">
    <location>
        <begin position="1"/>
        <end position="23"/>
    </location>
</feature>
<organism evidence="9 10">
    <name type="scientific">Ditylenchus dipsaci</name>
    <dbReference type="NCBI Taxonomy" id="166011"/>
    <lineage>
        <taxon>Eukaryota</taxon>
        <taxon>Metazoa</taxon>
        <taxon>Ecdysozoa</taxon>
        <taxon>Nematoda</taxon>
        <taxon>Chromadorea</taxon>
        <taxon>Rhabditida</taxon>
        <taxon>Tylenchina</taxon>
        <taxon>Tylenchomorpha</taxon>
        <taxon>Sphaerularioidea</taxon>
        <taxon>Anguinidae</taxon>
        <taxon>Anguininae</taxon>
        <taxon>Ditylenchus</taxon>
    </lineage>
</organism>
<keyword evidence="3 5" id="KW-0371">Homeobox</keyword>
<sequence>MTRLSDRQIKIWFQNRRMKAKKEKIRCSDEVDNQTTLIPANPPNKSTLNSNGSASPSNNNNLVPMSLNNNCSTSGSGVVMDDHSSAHLGDFIGVMESQQ</sequence>
<reference evidence="10" key="1">
    <citation type="submission" date="2022-11" db="UniProtKB">
        <authorList>
            <consortium name="WormBaseParasite"/>
        </authorList>
    </citation>
    <scope>IDENTIFICATION</scope>
</reference>
<evidence type="ECO:0000256" key="4">
    <source>
        <dbReference type="ARBA" id="ARBA00023242"/>
    </source>
</evidence>
<dbReference type="GO" id="GO:0005634">
    <property type="term" value="C:nucleus"/>
    <property type="evidence" value="ECO:0007669"/>
    <property type="project" value="UniProtKB-SubCell"/>
</dbReference>
<dbReference type="WBParaSite" id="jg5236.1">
    <property type="protein sequence ID" value="jg5236.1"/>
    <property type="gene ID" value="jg5236"/>
</dbReference>
<keyword evidence="4 5" id="KW-0539">Nucleus</keyword>
<evidence type="ECO:0000256" key="6">
    <source>
        <dbReference type="RuleBase" id="RU000682"/>
    </source>
</evidence>